<evidence type="ECO:0000256" key="11">
    <source>
        <dbReference type="ARBA" id="ARBA00034900"/>
    </source>
</evidence>
<evidence type="ECO:0000256" key="10">
    <source>
        <dbReference type="ARBA" id="ARBA00034808"/>
    </source>
</evidence>
<dbReference type="PROSITE" id="PS51198">
    <property type="entry name" value="UVRD_HELICASE_ATP_BIND"/>
    <property type="match status" value="1"/>
</dbReference>
<dbReference type="GO" id="GO:0003677">
    <property type="term" value="F:DNA binding"/>
    <property type="evidence" value="ECO:0007669"/>
    <property type="project" value="UniProtKB-KW"/>
</dbReference>
<dbReference type="RefSeq" id="WP_154527479.1">
    <property type="nucleotide sequence ID" value="NZ_VULZ01000021.1"/>
</dbReference>
<keyword evidence="5 13" id="KW-0347">Helicase</keyword>
<evidence type="ECO:0000256" key="9">
    <source>
        <dbReference type="ARBA" id="ARBA00034617"/>
    </source>
</evidence>
<evidence type="ECO:0000256" key="7">
    <source>
        <dbReference type="ARBA" id="ARBA00023125"/>
    </source>
</evidence>
<dbReference type="CDD" id="cd18807">
    <property type="entry name" value="SF1_C_UvrD"/>
    <property type="match status" value="2"/>
</dbReference>
<evidence type="ECO:0000256" key="4">
    <source>
        <dbReference type="ARBA" id="ARBA00022801"/>
    </source>
</evidence>
<keyword evidence="6 13" id="KW-0067">ATP-binding</keyword>
<evidence type="ECO:0000256" key="5">
    <source>
        <dbReference type="ARBA" id="ARBA00022806"/>
    </source>
</evidence>
<feature type="domain" description="UvrD-like helicase C-terminal" evidence="15">
    <location>
        <begin position="289"/>
        <end position="588"/>
    </location>
</feature>
<dbReference type="InterPro" id="IPR013986">
    <property type="entry name" value="DExx_box_DNA_helicase_dom_sf"/>
</dbReference>
<feature type="binding site" evidence="13">
    <location>
        <begin position="29"/>
        <end position="36"/>
    </location>
    <ligand>
        <name>ATP</name>
        <dbReference type="ChEBI" id="CHEBI:30616"/>
    </ligand>
</feature>
<dbReference type="SUPFAM" id="SSF52540">
    <property type="entry name" value="P-loop containing nucleoside triphosphate hydrolases"/>
    <property type="match status" value="1"/>
</dbReference>
<dbReference type="PANTHER" id="PTHR11070">
    <property type="entry name" value="UVRD / RECB / PCRA DNA HELICASE FAMILY MEMBER"/>
    <property type="match status" value="1"/>
</dbReference>
<accession>A0A6L5XC52</accession>
<protein>
    <recommendedName>
        <fullName evidence="2">ATP-dependent DNA helicase PcrA</fullName>
        <ecNumber evidence="10">5.6.2.4</ecNumber>
    </recommendedName>
    <alternativeName>
        <fullName evidence="11">DNA 3'-5' helicase PcrA</fullName>
    </alternativeName>
</protein>
<keyword evidence="8" id="KW-0413">Isomerase</keyword>
<dbReference type="InterPro" id="IPR027417">
    <property type="entry name" value="P-loop_NTPase"/>
</dbReference>
<keyword evidence="3 13" id="KW-0547">Nucleotide-binding</keyword>
<dbReference type="Proteomes" id="UP000481852">
    <property type="component" value="Unassembled WGS sequence"/>
</dbReference>
<name>A0A6L5XC52_9FIRM</name>
<dbReference type="Gene3D" id="1.10.486.10">
    <property type="entry name" value="PCRA, domain 4"/>
    <property type="match status" value="1"/>
</dbReference>
<keyword evidence="4 13" id="KW-0378">Hydrolase</keyword>
<evidence type="ECO:0000256" key="6">
    <source>
        <dbReference type="ARBA" id="ARBA00022840"/>
    </source>
</evidence>
<evidence type="ECO:0000256" key="13">
    <source>
        <dbReference type="PROSITE-ProRule" id="PRU00560"/>
    </source>
</evidence>
<dbReference type="InterPro" id="IPR014016">
    <property type="entry name" value="UvrD-like_ATP-bd"/>
</dbReference>
<proteinExistence type="inferred from homology"/>
<evidence type="ECO:0000313" key="17">
    <source>
        <dbReference type="Proteomes" id="UP000481852"/>
    </source>
</evidence>
<dbReference type="InterPro" id="IPR014017">
    <property type="entry name" value="DNA_helicase_UvrD-like_C"/>
</dbReference>
<dbReference type="GO" id="GO:0016787">
    <property type="term" value="F:hydrolase activity"/>
    <property type="evidence" value="ECO:0007669"/>
    <property type="project" value="UniProtKB-UniRule"/>
</dbReference>
<evidence type="ECO:0000259" key="15">
    <source>
        <dbReference type="PROSITE" id="PS51217"/>
    </source>
</evidence>
<evidence type="ECO:0000259" key="14">
    <source>
        <dbReference type="PROSITE" id="PS51198"/>
    </source>
</evidence>
<dbReference type="EC" id="5.6.2.4" evidence="10"/>
<dbReference type="InterPro" id="IPR000212">
    <property type="entry name" value="DNA_helicase_UvrD/REP"/>
</dbReference>
<evidence type="ECO:0000256" key="2">
    <source>
        <dbReference type="ARBA" id="ARBA00014807"/>
    </source>
</evidence>
<dbReference type="Pfam" id="PF13361">
    <property type="entry name" value="UvrD_C"/>
    <property type="match status" value="1"/>
</dbReference>
<comment type="catalytic activity">
    <reaction evidence="9">
        <text>Couples ATP hydrolysis with the unwinding of duplex DNA by translocating in the 3'-5' direction.</text>
        <dbReference type="EC" id="5.6.2.4"/>
    </reaction>
</comment>
<dbReference type="GO" id="GO:0005524">
    <property type="term" value="F:ATP binding"/>
    <property type="evidence" value="ECO:0007669"/>
    <property type="project" value="UniProtKB-UniRule"/>
</dbReference>
<evidence type="ECO:0000313" key="16">
    <source>
        <dbReference type="EMBL" id="MSS16052.1"/>
    </source>
</evidence>
<dbReference type="PROSITE" id="PS51217">
    <property type="entry name" value="UVRD_HELICASE_CTER"/>
    <property type="match status" value="1"/>
</dbReference>
<reference evidence="16 17" key="1">
    <citation type="submission" date="2019-08" db="EMBL/GenBank/DDBJ databases">
        <title>In-depth cultivation of the pig gut microbiome towards novel bacterial diversity and tailored functional studies.</title>
        <authorList>
            <person name="Wylensek D."/>
            <person name="Hitch T.C.A."/>
            <person name="Clavel T."/>
        </authorList>
    </citation>
    <scope>NUCLEOTIDE SEQUENCE [LARGE SCALE GENOMIC DNA]</scope>
    <source>
        <strain evidence="16 17">Oil+RF-744-WCA-WT-11</strain>
    </source>
</reference>
<dbReference type="PANTHER" id="PTHR11070:SF2">
    <property type="entry name" value="ATP-DEPENDENT DNA HELICASE SRS2"/>
    <property type="match status" value="1"/>
</dbReference>
<dbReference type="GO" id="GO:0009314">
    <property type="term" value="P:response to radiation"/>
    <property type="evidence" value="ECO:0007669"/>
    <property type="project" value="UniProtKB-ARBA"/>
</dbReference>
<dbReference type="FunFam" id="1.10.10.160:FF:000001">
    <property type="entry name" value="ATP-dependent DNA helicase"/>
    <property type="match status" value="1"/>
</dbReference>
<evidence type="ECO:0000256" key="12">
    <source>
        <dbReference type="ARBA" id="ARBA00048988"/>
    </source>
</evidence>
<dbReference type="FunFam" id="1.10.486.10:FF:000003">
    <property type="entry name" value="ATP-dependent DNA helicase"/>
    <property type="match status" value="1"/>
</dbReference>
<keyword evidence="7" id="KW-0238">DNA-binding</keyword>
<dbReference type="EMBL" id="VULZ01000021">
    <property type="protein sequence ID" value="MSS16052.1"/>
    <property type="molecule type" value="Genomic_DNA"/>
</dbReference>
<keyword evidence="17" id="KW-1185">Reference proteome</keyword>
<feature type="domain" description="UvrD-like helicase ATP-binding" evidence="14">
    <location>
        <begin position="8"/>
        <end position="288"/>
    </location>
</feature>
<dbReference type="Pfam" id="PF21196">
    <property type="entry name" value="PcrA_UvrD_tudor"/>
    <property type="match status" value="1"/>
</dbReference>
<dbReference type="AlphaFoldDB" id="A0A6L5XC52"/>
<comment type="caution">
    <text evidence="16">The sequence shown here is derived from an EMBL/GenBank/DDBJ whole genome shotgun (WGS) entry which is preliminary data.</text>
</comment>
<organism evidence="16 17">
    <name type="scientific">Porcincola intestinalis</name>
    <dbReference type="NCBI Taxonomy" id="2606632"/>
    <lineage>
        <taxon>Bacteria</taxon>
        <taxon>Bacillati</taxon>
        <taxon>Bacillota</taxon>
        <taxon>Clostridia</taxon>
        <taxon>Lachnospirales</taxon>
        <taxon>Lachnospiraceae</taxon>
        <taxon>Porcincola</taxon>
    </lineage>
</organism>
<comment type="catalytic activity">
    <reaction evidence="12">
        <text>ATP + H2O = ADP + phosphate + H(+)</text>
        <dbReference type="Rhea" id="RHEA:13065"/>
        <dbReference type="ChEBI" id="CHEBI:15377"/>
        <dbReference type="ChEBI" id="CHEBI:15378"/>
        <dbReference type="ChEBI" id="CHEBI:30616"/>
        <dbReference type="ChEBI" id="CHEBI:43474"/>
        <dbReference type="ChEBI" id="CHEBI:456216"/>
        <dbReference type="EC" id="5.6.2.4"/>
    </reaction>
</comment>
<gene>
    <name evidence="16" type="ORF">FYJ35_13630</name>
</gene>
<evidence type="ECO:0000256" key="3">
    <source>
        <dbReference type="ARBA" id="ARBA00022741"/>
    </source>
</evidence>
<evidence type="ECO:0000256" key="1">
    <source>
        <dbReference type="ARBA" id="ARBA00009922"/>
    </source>
</evidence>
<dbReference type="GO" id="GO:0033202">
    <property type="term" value="C:DNA helicase complex"/>
    <property type="evidence" value="ECO:0007669"/>
    <property type="project" value="TreeGrafter"/>
</dbReference>
<sequence length="819" mass="91230">MDQEQITGSLNPQQLAAVTAGDGPLLILAGAGSGKTRVVTSRIAWLIAEKQVKPWNICAITFTNKAAGEMRERVNRMVGFGAEAINVATFHSTCVRILRRFIDRIGYDNHFVIYDSDDSKSLLRDICRDQNVNTKVFKERMILSRISAAKDELIYPADYAAWAGNDQESVTIAGVYAEYQRRLKNSNALDFDDLIGLTVRLFQADPEVLLYYQERFRYLLVDEYQDTNKAQFVFVSLIAQKYRNLCVVGDDDQSIYRFRGADIGNILNFEKIFNDAKVIRLEQNYRSTQTILDAANAVIANNQGRMRKTLWTQNGQGGKVTLKRFDTAQQEAYYIVDDIARLKRKGSFQYGQCAILYRTNAQSRALEEQLLMENVPYSIIGGVNFYARREIKDILAYLRTMANGTDDLSVRRIINTPKRGIGETTVLRVADYAASCGTSFMEAASHAAVVPGLGRSASKITEFVRLIEKLRSQSAGKNVADILKMVVKETGYVEELEAERTDEALDRIANIDELISKAAQFDQAAEKIGAVEGEGSVQSGAELHAGQVRTGLPALQDFLEQVALVADIDSLADDADRVVLMTLHAAKGLEFDNVYLAGMDDGLFPSYHSISSGEKEDLEEERRLCYVGITRAKKRLTLTSAKSRMLRGQTEWYRVSRFIDEIPEELLDDNRNRQTAGGQNEIGGNDSYHMLSKAQAERKREHEEFRAKPFYMRGSSQHTGSSKGTGSFAGTGLRTAGSSASGQGSVTFGKVDLSALKGSNLQKTADLDYQEGDRVRHIKFGEGTVRKIADGARDKEVTVEFDRFGVKKMLAGFAKLKKL</sequence>
<dbReference type="GO" id="GO:0000725">
    <property type="term" value="P:recombinational repair"/>
    <property type="evidence" value="ECO:0007669"/>
    <property type="project" value="TreeGrafter"/>
</dbReference>
<dbReference type="Pfam" id="PF00580">
    <property type="entry name" value="UvrD-helicase"/>
    <property type="match status" value="1"/>
</dbReference>
<dbReference type="GO" id="GO:0005829">
    <property type="term" value="C:cytosol"/>
    <property type="evidence" value="ECO:0007669"/>
    <property type="project" value="TreeGrafter"/>
</dbReference>
<dbReference type="Gene3D" id="3.40.50.300">
    <property type="entry name" value="P-loop containing nucleotide triphosphate hydrolases"/>
    <property type="match status" value="2"/>
</dbReference>
<comment type="similarity">
    <text evidence="1">Belongs to the helicase family. UvrD subfamily.</text>
</comment>
<dbReference type="CDD" id="cd17932">
    <property type="entry name" value="DEXQc_UvrD"/>
    <property type="match status" value="1"/>
</dbReference>
<dbReference type="GO" id="GO:0043138">
    <property type="term" value="F:3'-5' DNA helicase activity"/>
    <property type="evidence" value="ECO:0007669"/>
    <property type="project" value="UniProtKB-EC"/>
</dbReference>
<evidence type="ECO:0000256" key="8">
    <source>
        <dbReference type="ARBA" id="ARBA00023235"/>
    </source>
</evidence>
<dbReference type="Gene3D" id="1.10.10.160">
    <property type="match status" value="1"/>
</dbReference>